<dbReference type="RefSeq" id="WP_133079763.1">
    <property type="nucleotide sequence ID" value="NZ_NOKQ01000025.1"/>
</dbReference>
<dbReference type="InterPro" id="IPR001900">
    <property type="entry name" value="RNase_II/R"/>
</dbReference>
<evidence type="ECO:0000313" key="2">
    <source>
        <dbReference type="EMBL" id="OZS79598.1"/>
    </source>
</evidence>
<keyword evidence="3" id="KW-1185">Reference proteome</keyword>
<accession>A0A264W7M4</accession>
<evidence type="ECO:0000259" key="1">
    <source>
        <dbReference type="Pfam" id="PF00773"/>
    </source>
</evidence>
<dbReference type="GO" id="GO:0004540">
    <property type="term" value="F:RNA nuclease activity"/>
    <property type="evidence" value="ECO:0007669"/>
    <property type="project" value="InterPro"/>
</dbReference>
<dbReference type="OrthoDB" id="9764149at2"/>
<dbReference type="Proteomes" id="UP000217065">
    <property type="component" value="Unassembled WGS sequence"/>
</dbReference>
<comment type="caution">
    <text evidence="2">The sequence shown here is derived from an EMBL/GenBank/DDBJ whole genome shotgun (WGS) entry which is preliminary data.</text>
</comment>
<dbReference type="InterPro" id="IPR012340">
    <property type="entry name" value="NA-bd_OB-fold"/>
</dbReference>
<proteinExistence type="predicted"/>
<name>A0A264W7M4_9BACL</name>
<gene>
    <name evidence="2" type="ORF">CF394_00065</name>
</gene>
<feature type="domain" description="RNB" evidence="1">
    <location>
        <begin position="1"/>
        <end position="61"/>
    </location>
</feature>
<evidence type="ECO:0000313" key="3">
    <source>
        <dbReference type="Proteomes" id="UP000217065"/>
    </source>
</evidence>
<dbReference type="EMBL" id="NOKQ01000025">
    <property type="protein sequence ID" value="OZS79598.1"/>
    <property type="molecule type" value="Genomic_DNA"/>
</dbReference>
<protein>
    <recommendedName>
        <fullName evidence="1">RNB domain-containing protein</fullName>
    </recommendedName>
</protein>
<feature type="non-terminal residue" evidence="2">
    <location>
        <position position="77"/>
    </location>
</feature>
<reference evidence="2 3" key="1">
    <citation type="submission" date="2017-07" db="EMBL/GenBank/DDBJ databases">
        <title>Tetzosporium hominis gen.nov. sp.nov.</title>
        <authorList>
            <person name="Tetz G."/>
            <person name="Tetz V."/>
        </authorList>
    </citation>
    <scope>NUCLEOTIDE SEQUENCE [LARGE SCALE GENOMIC DNA]</scope>
    <source>
        <strain evidence="2 3">VT-49</strain>
    </source>
</reference>
<organism evidence="2 3">
    <name type="scientific">Tetzosporium hominis</name>
    <dbReference type="NCBI Taxonomy" id="2020506"/>
    <lineage>
        <taxon>Bacteria</taxon>
        <taxon>Bacillati</taxon>
        <taxon>Bacillota</taxon>
        <taxon>Bacilli</taxon>
        <taxon>Bacillales</taxon>
        <taxon>Caryophanaceae</taxon>
        <taxon>Tetzosporium</taxon>
    </lineage>
</organism>
<dbReference type="GO" id="GO:0003723">
    <property type="term" value="F:RNA binding"/>
    <property type="evidence" value="ECO:0007669"/>
    <property type="project" value="InterPro"/>
</dbReference>
<feature type="non-terminal residue" evidence="2">
    <location>
        <position position="1"/>
    </location>
</feature>
<sequence length="77" mass="8902">ERSVAEKLIEEFMLVANETVAEHFHWMNVPFIYRIHEEPNAEKLQKFLEFVTTFGYVVKGTAGDIHPRALQSILDAV</sequence>
<dbReference type="Pfam" id="PF00773">
    <property type="entry name" value="RNB"/>
    <property type="match status" value="1"/>
</dbReference>
<dbReference type="SUPFAM" id="SSF50249">
    <property type="entry name" value="Nucleic acid-binding proteins"/>
    <property type="match status" value="1"/>
</dbReference>
<dbReference type="AlphaFoldDB" id="A0A264W7M4"/>